<name>A0ABQ8GYT5_9ROSI</name>
<gene>
    <name evidence="1" type="ORF">JRO89_XSUnG0092400</name>
</gene>
<dbReference type="Proteomes" id="UP000827721">
    <property type="component" value="Unassembled WGS sequence"/>
</dbReference>
<sequence>MNAWVTIMDVWVAERTRIYEALERPVEIRVIVPGSPTISTDQILQGGFEMQQRATLSEETLTKLKKDMSDSVVAIYTNEGAHCLDLRNPSPSDPDWLVAQKEMKIILNFGLAE</sequence>
<proteinExistence type="predicted"/>
<reference evidence="1 2" key="1">
    <citation type="submission" date="2021-02" db="EMBL/GenBank/DDBJ databases">
        <title>Plant Genome Project.</title>
        <authorList>
            <person name="Zhang R.-G."/>
        </authorList>
    </citation>
    <scope>NUCLEOTIDE SEQUENCE [LARGE SCALE GENOMIC DNA]</scope>
    <source>
        <tissue evidence="1">Leaves</tissue>
    </source>
</reference>
<keyword evidence="2" id="KW-1185">Reference proteome</keyword>
<dbReference type="Gene3D" id="3.40.50.1820">
    <property type="entry name" value="alpha/beta hydrolase"/>
    <property type="match status" value="1"/>
</dbReference>
<evidence type="ECO:0000313" key="1">
    <source>
        <dbReference type="EMBL" id="KAH7522867.1"/>
    </source>
</evidence>
<evidence type="ECO:0000313" key="2">
    <source>
        <dbReference type="Proteomes" id="UP000827721"/>
    </source>
</evidence>
<accession>A0ABQ8GYT5</accession>
<dbReference type="EMBL" id="JAFEMO010000200">
    <property type="protein sequence ID" value="KAH7522867.1"/>
    <property type="molecule type" value="Genomic_DNA"/>
</dbReference>
<dbReference type="InterPro" id="IPR029058">
    <property type="entry name" value="AB_hydrolase_fold"/>
</dbReference>
<protein>
    <submittedName>
        <fullName evidence="1">Uncharacterized protein</fullName>
    </submittedName>
</protein>
<organism evidence="1 2">
    <name type="scientific">Xanthoceras sorbifolium</name>
    <dbReference type="NCBI Taxonomy" id="99658"/>
    <lineage>
        <taxon>Eukaryota</taxon>
        <taxon>Viridiplantae</taxon>
        <taxon>Streptophyta</taxon>
        <taxon>Embryophyta</taxon>
        <taxon>Tracheophyta</taxon>
        <taxon>Spermatophyta</taxon>
        <taxon>Magnoliopsida</taxon>
        <taxon>eudicotyledons</taxon>
        <taxon>Gunneridae</taxon>
        <taxon>Pentapetalae</taxon>
        <taxon>rosids</taxon>
        <taxon>malvids</taxon>
        <taxon>Sapindales</taxon>
        <taxon>Sapindaceae</taxon>
        <taxon>Xanthoceroideae</taxon>
        <taxon>Xanthoceras</taxon>
    </lineage>
</organism>
<comment type="caution">
    <text evidence="1">The sequence shown here is derived from an EMBL/GenBank/DDBJ whole genome shotgun (WGS) entry which is preliminary data.</text>
</comment>